<evidence type="ECO:0000256" key="1">
    <source>
        <dbReference type="SAM" id="MobiDB-lite"/>
    </source>
</evidence>
<organism evidence="2 3">
    <name type="scientific">Micromonospora echinospora</name>
    <name type="common">Micromonospora purpurea</name>
    <dbReference type="NCBI Taxonomy" id="1877"/>
    <lineage>
        <taxon>Bacteria</taxon>
        <taxon>Bacillati</taxon>
        <taxon>Actinomycetota</taxon>
        <taxon>Actinomycetes</taxon>
        <taxon>Micromonosporales</taxon>
        <taxon>Micromonosporaceae</taxon>
        <taxon>Micromonospora</taxon>
    </lineage>
</organism>
<protein>
    <submittedName>
        <fullName evidence="2">Uncharacterized protein</fullName>
    </submittedName>
</protein>
<comment type="caution">
    <text evidence="2">The sequence shown here is derived from an EMBL/GenBank/DDBJ whole genome shotgun (WGS) entry which is preliminary data.</text>
</comment>
<evidence type="ECO:0000313" key="2">
    <source>
        <dbReference type="EMBL" id="MBB5110537.1"/>
    </source>
</evidence>
<proteinExistence type="predicted"/>
<dbReference type="EMBL" id="JACHJC010000001">
    <property type="protein sequence ID" value="MBB5110537.1"/>
    <property type="molecule type" value="Genomic_DNA"/>
</dbReference>
<feature type="region of interest" description="Disordered" evidence="1">
    <location>
        <begin position="1"/>
        <end position="46"/>
    </location>
</feature>
<evidence type="ECO:0000313" key="3">
    <source>
        <dbReference type="Proteomes" id="UP000618986"/>
    </source>
</evidence>
<gene>
    <name evidence="2" type="ORF">FHU28_000376</name>
</gene>
<dbReference type="Proteomes" id="UP000618986">
    <property type="component" value="Unassembled WGS sequence"/>
</dbReference>
<name>A0ABR6M582_MICEC</name>
<reference evidence="2 3" key="1">
    <citation type="submission" date="2020-08" db="EMBL/GenBank/DDBJ databases">
        <title>Sequencing the genomes of 1000 actinobacteria strains.</title>
        <authorList>
            <person name="Klenk H.-P."/>
        </authorList>
    </citation>
    <scope>NUCLEOTIDE SEQUENCE [LARGE SCALE GENOMIC DNA]</scope>
    <source>
        <strain evidence="2 3">DSM 43036</strain>
    </source>
</reference>
<accession>A0ABR6M582</accession>
<feature type="compositionally biased region" description="Basic and acidic residues" evidence="1">
    <location>
        <begin position="1"/>
        <end position="17"/>
    </location>
</feature>
<keyword evidence="3" id="KW-1185">Reference proteome</keyword>
<sequence>MTGRLLRDPHYPEDIRGQVDGVPAQPDALAPAEAGAGGDQGAIPIRDDGEDLVEQVRARNGQLVSVHAPPSARHQAACVRELTE</sequence>